<dbReference type="InterPro" id="IPR052755">
    <property type="entry name" value="Lysozyme_Inhibitor_LprI"/>
</dbReference>
<feature type="domain" description="Lysozyme inhibitor LprI-like N-terminal" evidence="2">
    <location>
        <begin position="30"/>
        <end position="105"/>
    </location>
</feature>
<comment type="caution">
    <text evidence="3">The sequence shown here is derived from an EMBL/GenBank/DDBJ whole genome shotgun (WGS) entry which is preliminary data.</text>
</comment>
<keyword evidence="1" id="KW-0732">Signal</keyword>
<dbReference type="RefSeq" id="WP_378479919.1">
    <property type="nucleotide sequence ID" value="NZ_JBHUIW010000035.1"/>
</dbReference>
<evidence type="ECO:0000259" key="2">
    <source>
        <dbReference type="Pfam" id="PF07007"/>
    </source>
</evidence>
<feature type="chain" id="PRO_5046676273" evidence="1">
    <location>
        <begin position="23"/>
        <end position="118"/>
    </location>
</feature>
<keyword evidence="4" id="KW-1185">Reference proteome</keyword>
<evidence type="ECO:0000256" key="1">
    <source>
        <dbReference type="SAM" id="SignalP"/>
    </source>
</evidence>
<dbReference type="PANTHER" id="PTHR37549">
    <property type="entry name" value="LIPOPROTEIN LPRI"/>
    <property type="match status" value="1"/>
</dbReference>
<dbReference type="Pfam" id="PF07007">
    <property type="entry name" value="LprI"/>
    <property type="match status" value="1"/>
</dbReference>
<reference evidence="4" key="1">
    <citation type="journal article" date="2019" name="Int. J. Syst. Evol. Microbiol.">
        <title>The Global Catalogue of Microorganisms (GCM) 10K type strain sequencing project: providing services to taxonomists for standard genome sequencing and annotation.</title>
        <authorList>
            <consortium name="The Broad Institute Genomics Platform"/>
            <consortium name="The Broad Institute Genome Sequencing Center for Infectious Disease"/>
            <person name="Wu L."/>
            <person name="Ma J."/>
        </authorList>
    </citation>
    <scope>NUCLEOTIDE SEQUENCE [LARGE SCALE GENOMIC DNA]</scope>
    <source>
        <strain evidence="4">CGMCC 1.6774</strain>
    </source>
</reference>
<dbReference type="InterPro" id="IPR009739">
    <property type="entry name" value="LprI-like_N"/>
</dbReference>
<name>A0ABW5APA9_9BRAD</name>
<dbReference type="EMBL" id="JBHUIW010000035">
    <property type="protein sequence ID" value="MFD2184784.1"/>
    <property type="molecule type" value="Genomic_DNA"/>
</dbReference>
<sequence>MNVRLPGLCLITLVGFAAPAAAIDYSPIDCAKATTPADRTICSTYALGQDEARMATLYGVATGLVAMGQRGDIQDAQRAFIRTREACGTDTACLSRVYATRIRELTAVIDGIAARGPF</sequence>
<organism evidence="3 4">
    <name type="scientific">Rhodoplanes azumiensis</name>
    <dbReference type="NCBI Taxonomy" id="1897628"/>
    <lineage>
        <taxon>Bacteria</taxon>
        <taxon>Pseudomonadati</taxon>
        <taxon>Pseudomonadota</taxon>
        <taxon>Alphaproteobacteria</taxon>
        <taxon>Hyphomicrobiales</taxon>
        <taxon>Nitrobacteraceae</taxon>
        <taxon>Rhodoplanes</taxon>
    </lineage>
</organism>
<feature type="signal peptide" evidence="1">
    <location>
        <begin position="1"/>
        <end position="22"/>
    </location>
</feature>
<gene>
    <name evidence="3" type="ORF">ACFSOX_21740</name>
</gene>
<proteinExistence type="predicted"/>
<evidence type="ECO:0000313" key="3">
    <source>
        <dbReference type="EMBL" id="MFD2184784.1"/>
    </source>
</evidence>
<dbReference type="PANTHER" id="PTHR37549:SF1">
    <property type="entry name" value="LIPOPROTEIN LPRI"/>
    <property type="match status" value="1"/>
</dbReference>
<evidence type="ECO:0000313" key="4">
    <source>
        <dbReference type="Proteomes" id="UP001597314"/>
    </source>
</evidence>
<protein>
    <submittedName>
        <fullName evidence="3">Lysozyme inhibitor LprI family protein</fullName>
    </submittedName>
</protein>
<dbReference type="Proteomes" id="UP001597314">
    <property type="component" value="Unassembled WGS sequence"/>
</dbReference>
<accession>A0ABW5APA9</accession>